<feature type="compositionally biased region" description="Low complexity" evidence="3">
    <location>
        <begin position="770"/>
        <end position="781"/>
    </location>
</feature>
<dbReference type="GeneID" id="19972239"/>
<evidence type="ECO:0000256" key="1">
    <source>
        <dbReference type="ARBA" id="ARBA00002550"/>
    </source>
</evidence>
<evidence type="ECO:0000256" key="3">
    <source>
        <dbReference type="SAM" id="MobiDB-lite"/>
    </source>
</evidence>
<feature type="compositionally biased region" description="Polar residues" evidence="3">
    <location>
        <begin position="875"/>
        <end position="894"/>
    </location>
</feature>
<feature type="region of interest" description="Disordered" evidence="3">
    <location>
        <begin position="721"/>
        <end position="894"/>
    </location>
</feature>
<feature type="compositionally biased region" description="Low complexity" evidence="3">
    <location>
        <begin position="725"/>
        <end position="739"/>
    </location>
</feature>
<comment type="similarity">
    <text evidence="2">Belongs to the YPP1 family.</text>
</comment>
<dbReference type="VEuPathDB" id="FungiDB:HMPREF1541_04900"/>
<organism evidence="4 5">
    <name type="scientific">Cyphellophora europaea (strain CBS 101466)</name>
    <name type="common">Phialophora europaea</name>
    <dbReference type="NCBI Taxonomy" id="1220924"/>
    <lineage>
        <taxon>Eukaryota</taxon>
        <taxon>Fungi</taxon>
        <taxon>Dikarya</taxon>
        <taxon>Ascomycota</taxon>
        <taxon>Pezizomycotina</taxon>
        <taxon>Eurotiomycetes</taxon>
        <taxon>Chaetothyriomycetidae</taxon>
        <taxon>Chaetothyriales</taxon>
        <taxon>Cyphellophoraceae</taxon>
        <taxon>Cyphellophora</taxon>
    </lineage>
</organism>
<dbReference type="EMBL" id="KB822720">
    <property type="protein sequence ID" value="ETN40623.1"/>
    <property type="molecule type" value="Genomic_DNA"/>
</dbReference>
<sequence length="1206" mass="133775">MSGRDDKAQRYIALLDDARVDAKWSELPELIRKVTKHAPQRKCLIHTATLEHEVVNTKIAATSRPTTASTARTPLASRITDVEKEIEAGSEINSETIQARAALLWAYWVAPEHQGLSDSLLWSETPNTSDRSLWTNICIAKSAYMRGAILRSKEKPAEAAQAFQSAIPWIEANKANITATAQLSYWVEQLLAEVAIDRSRVLSKGSIDASTNSYFRSWSLLSLKGRPHSPRTYGNPGSQRSRLSVWNAYYSYLSDIIQASSNELPRHELVTELRRVEAAYENELLNNTQFPKAGASNAVIEQWVEQATTNWEVICGSDWSEQDIGEGGRNLITRNVLDILYRAAMKTFHSTLILRKLFQTHKALAEFDLAYRALDSYLELIDRGRERAARTQEPQDQDNDETVLLTISEGVLGLCSFGQQAEAEKAHVLCTKLQSLFTESDPTASTLPGQQLELNGFHHRVHEVIELPPTTIETVHRALGIGKAHWARWTPFNEHRTNLQSSAVAHLKAAIAQPLSTSQKQQSFFALGLLLAETRDIDTAVDYVKEALADRIDSTSDFYLQERRFLPLWHLLSLLLTSRQDYETSSKACIAAFEQFPGPEILFGSSRHIDEEKHASPNGLVDDMECAELQRILEVRMTELALTDLTEGPEDAVNSSNDLLALYSRLFGRLGVTAEEKAAEKPSEVPKTSAGTIKSFRGSLFRRSRIILSEAQSVRTNGVAASINTDTTRPTTRATEAPTIHVTDEDEKSSPHKHRLFRHSHEHNRKGRLSSDSHSTSLSSRLRPHSKERRPLPVPSTIASSRQSFETGVSAQPSSTGSVETARPHLETIQSVDTVPAPQPPTSATHNAEASAKQPIGEIPHNVTSHSEAPPPLQHSEQPPEQDTRMPTISPTSASTSLVPRFPLAAAKKHALAILVSIWLVIARLYRHANMYDDSREATDEAAKAALKIEALVATTVESSARAFADSSSGSGGKSSDECWADVYCERGELLLAVAEAKFDSSVTDPAQTSATATAERDETVRDAVEMLEQALMYKQTHLRTGIVLSNVLLDYYERKVELGRGGNDDEGVLRKFGAVIPKDMPKKERERERKHERTETSLSITTINGINTVDGVPVSTPEKLADDDLKKTPENLNRLAARDRAYGLLSSLTKTGEGWDDSEAWFALARAHELGGEVERAKEILWWVVSLEDTRPLRKWSCVSFGYVL</sequence>
<dbReference type="RefSeq" id="XP_008717466.1">
    <property type="nucleotide sequence ID" value="XM_008719244.1"/>
</dbReference>
<name>W2RXW6_CYPE1</name>
<accession>W2RXW6</accession>
<evidence type="ECO:0008006" key="6">
    <source>
        <dbReference type="Google" id="ProtNLM"/>
    </source>
</evidence>
<proteinExistence type="inferred from homology"/>
<reference evidence="4 5" key="1">
    <citation type="submission" date="2013-03" db="EMBL/GenBank/DDBJ databases">
        <title>The Genome Sequence of Phialophora europaea CBS 101466.</title>
        <authorList>
            <consortium name="The Broad Institute Genomics Platform"/>
            <person name="Cuomo C."/>
            <person name="de Hoog S."/>
            <person name="Gorbushina A."/>
            <person name="Walker B."/>
            <person name="Young S.K."/>
            <person name="Zeng Q."/>
            <person name="Gargeya S."/>
            <person name="Fitzgerald M."/>
            <person name="Haas B."/>
            <person name="Abouelleil A."/>
            <person name="Allen A.W."/>
            <person name="Alvarado L."/>
            <person name="Arachchi H.M."/>
            <person name="Berlin A.M."/>
            <person name="Chapman S.B."/>
            <person name="Gainer-Dewar J."/>
            <person name="Goldberg J."/>
            <person name="Griggs A."/>
            <person name="Gujja S."/>
            <person name="Hansen M."/>
            <person name="Howarth C."/>
            <person name="Imamovic A."/>
            <person name="Ireland A."/>
            <person name="Larimer J."/>
            <person name="McCowan C."/>
            <person name="Murphy C."/>
            <person name="Pearson M."/>
            <person name="Poon T.W."/>
            <person name="Priest M."/>
            <person name="Roberts A."/>
            <person name="Saif S."/>
            <person name="Shea T."/>
            <person name="Sisk P."/>
            <person name="Sykes S."/>
            <person name="Wortman J."/>
            <person name="Nusbaum C."/>
            <person name="Birren B."/>
        </authorList>
    </citation>
    <scope>NUCLEOTIDE SEQUENCE [LARGE SCALE GENOMIC DNA]</scope>
    <source>
        <strain evidence="4 5">CBS 101466</strain>
    </source>
</reference>
<dbReference type="Gene3D" id="1.25.40.10">
    <property type="entry name" value="Tetratricopeptide repeat domain"/>
    <property type="match status" value="1"/>
</dbReference>
<dbReference type="HOGENOM" id="CLU_003276_0_0_1"/>
<dbReference type="OrthoDB" id="29013at2759"/>
<dbReference type="InterPro" id="IPR051722">
    <property type="entry name" value="Endocytosis_PI4K-reg_protein"/>
</dbReference>
<evidence type="ECO:0000313" key="4">
    <source>
        <dbReference type="EMBL" id="ETN40623.1"/>
    </source>
</evidence>
<feature type="compositionally biased region" description="Basic residues" evidence="3">
    <location>
        <begin position="751"/>
        <end position="768"/>
    </location>
</feature>
<dbReference type="PANTHER" id="PTHR23083">
    <property type="entry name" value="TETRATRICOPEPTIDE REPEAT PROTEIN, TPR"/>
    <property type="match status" value="1"/>
</dbReference>
<dbReference type="eggNOG" id="KOG4162">
    <property type="taxonomic scope" value="Eukaryota"/>
</dbReference>
<dbReference type="Proteomes" id="UP000030752">
    <property type="component" value="Unassembled WGS sequence"/>
</dbReference>
<keyword evidence="5" id="KW-1185">Reference proteome</keyword>
<feature type="compositionally biased region" description="Polar residues" evidence="3">
    <location>
        <begin position="797"/>
        <end position="819"/>
    </location>
</feature>
<dbReference type="AlphaFoldDB" id="W2RXW6"/>
<comment type="function">
    <text evidence="1">Involved in endocytosis.</text>
</comment>
<dbReference type="STRING" id="1220924.W2RXW6"/>
<dbReference type="PANTHER" id="PTHR23083:SF464">
    <property type="entry name" value="TETRATRICOPEPTIDE REPEAT DOMAIN 7, ISOFORM A"/>
    <property type="match status" value="1"/>
</dbReference>
<evidence type="ECO:0000313" key="5">
    <source>
        <dbReference type="Proteomes" id="UP000030752"/>
    </source>
</evidence>
<dbReference type="InterPro" id="IPR011990">
    <property type="entry name" value="TPR-like_helical_dom_sf"/>
</dbReference>
<protein>
    <recommendedName>
        <fullName evidence="6">Filamentation protein</fullName>
    </recommendedName>
</protein>
<evidence type="ECO:0000256" key="2">
    <source>
        <dbReference type="ARBA" id="ARBA00038251"/>
    </source>
</evidence>
<gene>
    <name evidence="4" type="ORF">HMPREF1541_04900</name>
</gene>
<dbReference type="InParanoid" id="W2RXW6"/>